<gene>
    <name evidence="1" type="ORF">SDDV_066</name>
</gene>
<reference evidence="1 3" key="1">
    <citation type="journal article" date="2015" name="PLoS Pathog.">
        <title>A Novel Virus Causes Scale Drop Disease in Lates calcarifer.</title>
        <authorList>
            <person name="de Groof A."/>
            <person name="Guelen L."/>
            <person name="Deijs M."/>
            <person name="van der Wal Y."/>
            <person name="Miyata M."/>
            <person name="Ng K.S."/>
            <person name="van Grinsven L."/>
            <person name="Simmelink B."/>
            <person name="Biermann Y."/>
            <person name="Grisez L."/>
            <person name="van Lent J."/>
            <person name="de Ronde A."/>
            <person name="Chang S.F."/>
            <person name="Schrier C."/>
            <person name="van der Hoek L."/>
        </authorList>
    </citation>
    <scope>NUCLEOTIDE SEQUENCE [LARGE SCALE GENOMIC DNA]</scope>
    <source>
        <strain evidence="1">C4575</strain>
    </source>
</reference>
<evidence type="ECO:0000313" key="1">
    <source>
        <dbReference type="EMBL" id="AKU37481.1"/>
    </source>
</evidence>
<dbReference type="Proteomes" id="UP000201485">
    <property type="component" value="Segment"/>
</dbReference>
<dbReference type="EMBL" id="MN562489">
    <property type="protein sequence ID" value="QLI60738.1"/>
    <property type="molecule type" value="Genomic_DNA"/>
</dbReference>
<dbReference type="RefSeq" id="YP_009163827.1">
    <property type="nucleotide sequence ID" value="NC_027778.1"/>
</dbReference>
<dbReference type="GeneID" id="25479115"/>
<keyword evidence="3" id="KW-1185">Reference proteome</keyword>
<dbReference type="KEGG" id="vg:25479115"/>
<name>A0A0K1L683_9VIRU</name>
<dbReference type="Proteomes" id="UP000510602">
    <property type="component" value="Segment"/>
</dbReference>
<dbReference type="EMBL" id="KR139659">
    <property type="protein sequence ID" value="AKU37481.1"/>
    <property type="molecule type" value="Genomic_DNA"/>
</dbReference>
<organism evidence="1 3">
    <name type="scientific">Scale drop disease virus</name>
    <dbReference type="NCBI Taxonomy" id="1697349"/>
    <lineage>
        <taxon>Viruses</taxon>
        <taxon>Varidnaviria</taxon>
        <taxon>Bamfordvirae</taxon>
        <taxon>Nucleocytoviricota</taxon>
        <taxon>Megaviricetes</taxon>
        <taxon>Pimascovirales</taxon>
        <taxon>Pimascovirales incertae sedis</taxon>
        <taxon>Iridoviridae</taxon>
        <taxon>Alphairidovirinae</taxon>
        <taxon>Megalocytivirus</taxon>
        <taxon>Megalocytivirus lates1</taxon>
    </lineage>
</organism>
<sequence length="108" mass="12747">MSSYFMFEYKHAPLELIEQLYNLFQGKIHRHTIDSMYMFCKCDYEKTTRLLHDMLAKEHKQRYKISNDVGHRLSNSFNLARPHLINDGHVVSGIKSNPTTHAYAGWTQ</sequence>
<proteinExistence type="predicted"/>
<reference evidence="2 4" key="2">
    <citation type="submission" date="2019-10" db="EMBL/GenBank/DDBJ databases">
        <authorList>
            <person name="Kayansamruaj P."/>
        </authorList>
    </citation>
    <scope>NUCLEOTIDE SEQUENCE [LARGE SCALE GENOMIC DNA]</scope>
    <source>
        <strain evidence="2">SDDV_Thai_2019</strain>
    </source>
</reference>
<accession>A0A0K1L683</accession>
<evidence type="ECO:0000313" key="2">
    <source>
        <dbReference type="EMBL" id="QLI60738.1"/>
    </source>
</evidence>
<evidence type="ECO:0000313" key="4">
    <source>
        <dbReference type="Proteomes" id="UP000510602"/>
    </source>
</evidence>
<protein>
    <submittedName>
        <fullName evidence="1">ORF_066L</fullName>
    </submittedName>
</protein>
<evidence type="ECO:0000313" key="3">
    <source>
        <dbReference type="Proteomes" id="UP000201485"/>
    </source>
</evidence>